<dbReference type="Proteomes" id="UP000186471">
    <property type="component" value="Unassembled WGS sequence"/>
</dbReference>
<organism evidence="1 2">
    <name type="scientific">Actinomyces oris</name>
    <dbReference type="NCBI Taxonomy" id="544580"/>
    <lineage>
        <taxon>Bacteria</taxon>
        <taxon>Bacillati</taxon>
        <taxon>Actinomycetota</taxon>
        <taxon>Actinomycetes</taxon>
        <taxon>Actinomycetales</taxon>
        <taxon>Actinomycetaceae</taxon>
        <taxon>Actinomyces</taxon>
    </lineage>
</organism>
<dbReference type="AlphaFoldDB" id="A0A1Q8VJB0"/>
<comment type="caution">
    <text evidence="1">The sequence shown here is derived from an EMBL/GenBank/DDBJ whole genome shotgun (WGS) entry which is preliminary data.</text>
</comment>
<reference evidence="1 2" key="1">
    <citation type="submission" date="2016-12" db="EMBL/GenBank/DDBJ databases">
        <title>Genomic comparison of strains in the 'Actinomyces naeslundii' group.</title>
        <authorList>
            <person name="Mughal S.R."/>
            <person name="Do T."/>
            <person name="Gilbert S.C."/>
            <person name="Witherden E.A."/>
            <person name="Didelot X."/>
            <person name="Beighton D."/>
        </authorList>
    </citation>
    <scope>NUCLEOTIDE SEQUENCE [LARGE SCALE GENOMIC DNA]</scope>
    <source>
        <strain evidence="1 2">R21091</strain>
    </source>
</reference>
<proteinExistence type="predicted"/>
<accession>A0A1Q8VJB0</accession>
<sequence length="235" mass="23933">MLTWLPTLAARRSKARQTAREGGCVTCTAGGAPAQDAVVVPFPERPEPRKRGVPASGQAKLDELIEAGQEWIEVTSTAVSLLVEYVPEQIRIDVIPGALAVVAGPGPIVRSWGQCSAEIGGRIAAGAGSSTVLAGGSAAVCDGGTLLALAGAGVVGAGARLVLNTEMDDIDEDLVVHALPWSVVVVDGVAEVVTDQPWGVLVDSTGHMQPALSEPADSLTEILEVAQALGTHPGL</sequence>
<evidence type="ECO:0000313" key="2">
    <source>
        <dbReference type="Proteomes" id="UP000186471"/>
    </source>
</evidence>
<gene>
    <name evidence="1" type="ORF">BKH31_02830</name>
</gene>
<evidence type="ECO:0000313" key="1">
    <source>
        <dbReference type="EMBL" id="OLO48180.1"/>
    </source>
</evidence>
<name>A0A1Q8VJB0_9ACTO</name>
<dbReference type="OrthoDB" id="9922325at2"/>
<protein>
    <submittedName>
        <fullName evidence="1">Uncharacterized protein</fullName>
    </submittedName>
</protein>
<dbReference type="EMBL" id="MSKK01000008">
    <property type="protein sequence ID" value="OLO48180.1"/>
    <property type="molecule type" value="Genomic_DNA"/>
</dbReference>
<dbReference type="RefSeq" id="WP_075410978.1">
    <property type="nucleotide sequence ID" value="NZ_MSKK01000008.1"/>
</dbReference>